<dbReference type="AlphaFoldDB" id="A0A2T0MAM6"/>
<dbReference type="GO" id="GO:0009279">
    <property type="term" value="C:cell outer membrane"/>
    <property type="evidence" value="ECO:0007669"/>
    <property type="project" value="UniProtKB-SubCell"/>
</dbReference>
<keyword evidence="11" id="KW-1185">Reference proteome</keyword>
<dbReference type="PROSITE" id="PS52016">
    <property type="entry name" value="TONB_DEPENDENT_REC_3"/>
    <property type="match status" value="1"/>
</dbReference>
<evidence type="ECO:0000313" key="11">
    <source>
        <dbReference type="Proteomes" id="UP000237640"/>
    </source>
</evidence>
<dbReference type="InterPro" id="IPR012910">
    <property type="entry name" value="Plug_dom"/>
</dbReference>
<dbReference type="EMBL" id="PVYX01000002">
    <property type="protein sequence ID" value="PRX54548.1"/>
    <property type="molecule type" value="Genomic_DNA"/>
</dbReference>
<evidence type="ECO:0000256" key="6">
    <source>
        <dbReference type="ARBA" id="ARBA00023136"/>
    </source>
</evidence>
<gene>
    <name evidence="10" type="ORF">CLV81_2950</name>
</gene>
<protein>
    <submittedName>
        <fullName evidence="10">TonB-dependent receptor-like protein</fullName>
    </submittedName>
</protein>
<comment type="subcellular location">
    <subcellularLocation>
        <location evidence="1 8">Cell outer membrane</location>
        <topology evidence="1 8">Multi-pass membrane protein</topology>
    </subcellularLocation>
</comment>
<evidence type="ECO:0000256" key="8">
    <source>
        <dbReference type="PROSITE-ProRule" id="PRU01360"/>
    </source>
</evidence>
<evidence type="ECO:0000256" key="3">
    <source>
        <dbReference type="ARBA" id="ARBA00022452"/>
    </source>
</evidence>
<accession>A0A2T0MAM6</accession>
<evidence type="ECO:0000256" key="2">
    <source>
        <dbReference type="ARBA" id="ARBA00022448"/>
    </source>
</evidence>
<keyword evidence="3 8" id="KW-1134">Transmembrane beta strand</keyword>
<dbReference type="InterPro" id="IPR037066">
    <property type="entry name" value="Plug_dom_sf"/>
</dbReference>
<dbReference type="Gene3D" id="2.40.170.20">
    <property type="entry name" value="TonB-dependent receptor, beta-barrel domain"/>
    <property type="match status" value="1"/>
</dbReference>
<dbReference type="PANTHER" id="PTHR30069:SF29">
    <property type="entry name" value="HEMOGLOBIN AND HEMOGLOBIN-HAPTOGLOBIN-BINDING PROTEIN 1-RELATED"/>
    <property type="match status" value="1"/>
</dbReference>
<evidence type="ECO:0000259" key="9">
    <source>
        <dbReference type="Pfam" id="PF07715"/>
    </source>
</evidence>
<dbReference type="RefSeq" id="WP_106145809.1">
    <property type="nucleotide sequence ID" value="NZ_PVYX01000002.1"/>
</dbReference>
<dbReference type="PANTHER" id="PTHR30069">
    <property type="entry name" value="TONB-DEPENDENT OUTER MEMBRANE RECEPTOR"/>
    <property type="match status" value="1"/>
</dbReference>
<dbReference type="Gene3D" id="2.170.130.10">
    <property type="entry name" value="TonB-dependent receptor, plug domain"/>
    <property type="match status" value="1"/>
</dbReference>
<comment type="similarity">
    <text evidence="8">Belongs to the TonB-dependent receptor family.</text>
</comment>
<evidence type="ECO:0000256" key="4">
    <source>
        <dbReference type="ARBA" id="ARBA00022692"/>
    </source>
</evidence>
<evidence type="ECO:0000256" key="1">
    <source>
        <dbReference type="ARBA" id="ARBA00004571"/>
    </source>
</evidence>
<evidence type="ECO:0000313" key="10">
    <source>
        <dbReference type="EMBL" id="PRX54548.1"/>
    </source>
</evidence>
<dbReference type="OrthoDB" id="9803050at2"/>
<dbReference type="Pfam" id="PF13715">
    <property type="entry name" value="CarbopepD_reg_2"/>
    <property type="match status" value="1"/>
</dbReference>
<dbReference type="Gene3D" id="2.60.40.1120">
    <property type="entry name" value="Carboxypeptidase-like, regulatory domain"/>
    <property type="match status" value="1"/>
</dbReference>
<dbReference type="SUPFAM" id="SSF49464">
    <property type="entry name" value="Carboxypeptidase regulatory domain-like"/>
    <property type="match status" value="1"/>
</dbReference>
<keyword evidence="4 8" id="KW-0812">Transmembrane</keyword>
<sequence>MKRVLWVFMFSLPILMTAQDGSPRISIAFQDKTPTEIVEQLREETDYQFFYVPQWLGTRVLSGNFENVELSELLDFLFKETNIQYHLGPDKKIYLIRNQIIYDELPSGFFGRKSVQEDITTEVSPSEDSNPIFLNLDKVDGPSEIETVRIGKASPQARNRKYTLTGFAKSNSTGEPIPNLAVIVKGGEEGVVTNIRGYYQIELPYGKNTLITKSLGFADSETNVIMFNNGQYDFALNESLEQLEEVVVEGSARTNVEDATTGSNQILSEETKNIPLVLGERDVLKVATTLPGITTAGEGAAGFNVRGGNTDQNLILLDGAVIYNPSHFFGIFQALNPFAVKDATIYKGNIPARFGGRLSSVFDISTKDGNTSDFSAEASIGPVTSNVVLETPIVKDKASLLIGGRGTYSDWILRSLDDEALNNSEASFYDLIAKYTHKLDENNNLSATAYYSKDNFSITSDSLFGFGNRMASLQWDRKFSEKTKGQLILTNSQYDFDIEFDGNSNQDFELGYTINETEAKLNFVHVLNDRHTVDFGVSSKLYLVDPGNRDPLNNESVIESLEIPREKGLESAVFISDNYKLSDKFLIDAGVRVSLFSALGPSTQRIYEENQPRNEGTLIEEREFGSGDFITTYVGPEFRLSARYLLAPDLSVKASFNNTFQYIHTLSNTTTVSPIDTWKLSDTNIEPARAFQYSLGVYKNLQEDMYELSLEGYYKTSDNVLDFKVGADLLLNEEIEQEILQGEGKAYGVELLMRKNRGKLNGWLGYTYSRSFLRFDSDFREERINDGDFFPSNFDRPHDVSLVANYKLTRRFSLSTNFVYQTGRPITFPVGSFNFNNSEFVLFSNRNEFRIPDYYRLDIGLNIEGNHKIKKFAHSFWTISVYNVLGRNNPYSVFFLTENGEVKALQSSIFAIPIPSITYNFKF</sequence>
<comment type="caution">
    <text evidence="10">The sequence shown here is derived from an EMBL/GenBank/DDBJ whole genome shotgun (WGS) entry which is preliminary data.</text>
</comment>
<dbReference type="Proteomes" id="UP000237640">
    <property type="component" value="Unassembled WGS sequence"/>
</dbReference>
<evidence type="ECO:0000256" key="5">
    <source>
        <dbReference type="ARBA" id="ARBA00022729"/>
    </source>
</evidence>
<dbReference type="SUPFAM" id="SSF56935">
    <property type="entry name" value="Porins"/>
    <property type="match status" value="1"/>
</dbReference>
<name>A0A2T0MAM6_9FLAO</name>
<dbReference type="Pfam" id="PF07715">
    <property type="entry name" value="Plug"/>
    <property type="match status" value="1"/>
</dbReference>
<proteinExistence type="inferred from homology"/>
<dbReference type="GO" id="GO:0015344">
    <property type="term" value="F:siderophore uptake transmembrane transporter activity"/>
    <property type="evidence" value="ECO:0007669"/>
    <property type="project" value="TreeGrafter"/>
</dbReference>
<keyword evidence="6 8" id="KW-0472">Membrane</keyword>
<evidence type="ECO:0000256" key="7">
    <source>
        <dbReference type="ARBA" id="ARBA00023237"/>
    </source>
</evidence>
<keyword evidence="2 8" id="KW-0813">Transport</keyword>
<keyword evidence="10" id="KW-0675">Receptor</keyword>
<dbReference type="GO" id="GO:0044718">
    <property type="term" value="P:siderophore transmembrane transport"/>
    <property type="evidence" value="ECO:0007669"/>
    <property type="project" value="TreeGrafter"/>
</dbReference>
<reference evidence="10 11" key="1">
    <citation type="submission" date="2018-03" db="EMBL/GenBank/DDBJ databases">
        <title>Genomic Encyclopedia of Archaeal and Bacterial Type Strains, Phase II (KMG-II): from individual species to whole genera.</title>
        <authorList>
            <person name="Goeker M."/>
        </authorList>
    </citation>
    <scope>NUCLEOTIDE SEQUENCE [LARGE SCALE GENOMIC DNA]</scope>
    <source>
        <strain evidence="10 11">DSM 25027</strain>
    </source>
</reference>
<keyword evidence="5" id="KW-0732">Signal</keyword>
<keyword evidence="7 8" id="KW-0998">Cell outer membrane</keyword>
<dbReference type="InterPro" id="IPR008969">
    <property type="entry name" value="CarboxyPept-like_regulatory"/>
</dbReference>
<dbReference type="InterPro" id="IPR036942">
    <property type="entry name" value="Beta-barrel_TonB_sf"/>
</dbReference>
<feature type="domain" description="TonB-dependent receptor plug" evidence="9">
    <location>
        <begin position="279"/>
        <end position="357"/>
    </location>
</feature>
<organism evidence="10 11">
    <name type="scientific">Flagellimonas meridianipacifica</name>
    <dbReference type="NCBI Taxonomy" id="1080225"/>
    <lineage>
        <taxon>Bacteria</taxon>
        <taxon>Pseudomonadati</taxon>
        <taxon>Bacteroidota</taxon>
        <taxon>Flavobacteriia</taxon>
        <taxon>Flavobacteriales</taxon>
        <taxon>Flavobacteriaceae</taxon>
        <taxon>Flagellimonas</taxon>
    </lineage>
</organism>
<dbReference type="InterPro" id="IPR039426">
    <property type="entry name" value="TonB-dep_rcpt-like"/>
</dbReference>